<sequence>RPCGNTGECLWWRGSGNKTPISLPPSKPRRPRQRQREPSSHSCHISDPSHTHNQL</sequence>
<proteinExistence type="predicted"/>
<feature type="non-terminal residue" evidence="2">
    <location>
        <position position="55"/>
    </location>
</feature>
<dbReference type="EMBL" id="JAMKFB020000007">
    <property type="protein sequence ID" value="KAL0189228.1"/>
    <property type="molecule type" value="Genomic_DNA"/>
</dbReference>
<name>A0ABD0QTZ9_CIRMR</name>
<evidence type="ECO:0000313" key="2">
    <source>
        <dbReference type="EMBL" id="KAL0189228.1"/>
    </source>
</evidence>
<evidence type="ECO:0000313" key="3">
    <source>
        <dbReference type="Proteomes" id="UP001529510"/>
    </source>
</evidence>
<evidence type="ECO:0000256" key="1">
    <source>
        <dbReference type="SAM" id="MobiDB-lite"/>
    </source>
</evidence>
<accession>A0ABD0QTZ9</accession>
<dbReference type="Proteomes" id="UP001529510">
    <property type="component" value="Unassembled WGS sequence"/>
</dbReference>
<dbReference type="AlphaFoldDB" id="A0ABD0QTZ9"/>
<keyword evidence="3" id="KW-1185">Reference proteome</keyword>
<comment type="caution">
    <text evidence="2">The sequence shown here is derived from an EMBL/GenBank/DDBJ whole genome shotgun (WGS) entry which is preliminary data.</text>
</comment>
<feature type="region of interest" description="Disordered" evidence="1">
    <location>
        <begin position="14"/>
        <end position="55"/>
    </location>
</feature>
<reference evidence="2 3" key="1">
    <citation type="submission" date="2024-05" db="EMBL/GenBank/DDBJ databases">
        <title>Genome sequencing and assembly of Indian major carp, Cirrhinus mrigala (Hamilton, 1822).</title>
        <authorList>
            <person name="Mohindra V."/>
            <person name="Chowdhury L.M."/>
            <person name="Lal K."/>
            <person name="Jena J.K."/>
        </authorList>
    </citation>
    <scope>NUCLEOTIDE SEQUENCE [LARGE SCALE GENOMIC DNA]</scope>
    <source>
        <strain evidence="2">CM1030</strain>
        <tissue evidence="2">Blood</tissue>
    </source>
</reference>
<feature type="non-terminal residue" evidence="2">
    <location>
        <position position="1"/>
    </location>
</feature>
<organism evidence="2 3">
    <name type="scientific">Cirrhinus mrigala</name>
    <name type="common">Mrigala</name>
    <dbReference type="NCBI Taxonomy" id="683832"/>
    <lineage>
        <taxon>Eukaryota</taxon>
        <taxon>Metazoa</taxon>
        <taxon>Chordata</taxon>
        <taxon>Craniata</taxon>
        <taxon>Vertebrata</taxon>
        <taxon>Euteleostomi</taxon>
        <taxon>Actinopterygii</taxon>
        <taxon>Neopterygii</taxon>
        <taxon>Teleostei</taxon>
        <taxon>Ostariophysi</taxon>
        <taxon>Cypriniformes</taxon>
        <taxon>Cyprinidae</taxon>
        <taxon>Labeoninae</taxon>
        <taxon>Labeonini</taxon>
        <taxon>Cirrhinus</taxon>
    </lineage>
</organism>
<gene>
    <name evidence="2" type="ORF">M9458_016327</name>
</gene>
<protein>
    <submittedName>
        <fullName evidence="2">Uncharacterized protein</fullName>
    </submittedName>
</protein>